<dbReference type="RefSeq" id="XP_056039582.1">
    <property type="nucleotide sequence ID" value="XM_056183154.1"/>
</dbReference>
<dbReference type="Proteomes" id="UP001212411">
    <property type="component" value="Chromosome 3"/>
</dbReference>
<protein>
    <submittedName>
        <fullName evidence="1">Pseudouridine-5'-phosphatase</fullName>
    </submittedName>
</protein>
<keyword evidence="2" id="KW-1185">Reference proteome</keyword>
<dbReference type="InterPro" id="IPR023198">
    <property type="entry name" value="PGP-like_dom2"/>
</dbReference>
<dbReference type="SUPFAM" id="SSF56784">
    <property type="entry name" value="HAD-like"/>
    <property type="match status" value="1"/>
</dbReference>
<dbReference type="FunFam" id="1.10.150.240:FF:000001">
    <property type="entry name" value="Haloacid dehalogenase-like hydrolase domain"/>
    <property type="match status" value="1"/>
</dbReference>
<dbReference type="KEGG" id="som:SOMG_04368"/>
<dbReference type="GeneID" id="80877843"/>
<dbReference type="AlphaFoldDB" id="A0AAE9WGZ9"/>
<dbReference type="InterPro" id="IPR023214">
    <property type="entry name" value="HAD_sf"/>
</dbReference>
<reference evidence="1 2" key="1">
    <citation type="journal article" date="2023" name="G3 (Bethesda)">
        <title>A high-quality reference genome for the fission yeast Schizosaccharomyces osmophilus.</title>
        <authorList>
            <person name="Jia G.S."/>
            <person name="Zhang W.C."/>
            <person name="Liang Y."/>
            <person name="Liu X.H."/>
            <person name="Rhind N."/>
            <person name="Pidoux A."/>
            <person name="Brysch-Herzberg M."/>
            <person name="Du L.L."/>
        </authorList>
    </citation>
    <scope>NUCLEOTIDE SEQUENCE [LARGE SCALE GENOMIC DNA]</scope>
    <source>
        <strain evidence="1 2">CBS 15793</strain>
    </source>
</reference>
<accession>A0AAE9WGZ9</accession>
<dbReference type="GO" id="GO:0016791">
    <property type="term" value="F:phosphatase activity"/>
    <property type="evidence" value="ECO:0007669"/>
    <property type="project" value="TreeGrafter"/>
</dbReference>
<sequence>MLPKACLFDMDGLLLDTETIYTKSTNIILERYQKGSFPMEIKAQMMGRPSREACHIFLEWSKLDLSYEQYVQMQRELQSELWKQTQPLPGALELLRQCKTLNIPVALATSSDTYNFERKTGHLGDMFQLFENNIVTGDDNRLHPGRGKPNPDIWFIALEVINEKLRSKGEPEVEARDCLVFEDSILGLESGRAANMRVIWVPDPKLLPFFSLSPEQAADKDIIKCSSLKEVDLRKL</sequence>
<dbReference type="InterPro" id="IPR041492">
    <property type="entry name" value="HAD_2"/>
</dbReference>
<evidence type="ECO:0000313" key="2">
    <source>
        <dbReference type="Proteomes" id="UP001212411"/>
    </source>
</evidence>
<dbReference type="PANTHER" id="PTHR18901">
    <property type="entry name" value="2-DEOXYGLUCOSE-6-PHOSPHATE PHOSPHATASE 2"/>
    <property type="match status" value="1"/>
</dbReference>
<dbReference type="Gene3D" id="1.10.150.240">
    <property type="entry name" value="Putative phosphatase, domain 2"/>
    <property type="match status" value="1"/>
</dbReference>
<dbReference type="Pfam" id="PF13419">
    <property type="entry name" value="HAD_2"/>
    <property type="match status" value="1"/>
</dbReference>
<dbReference type="EMBL" id="CP115613">
    <property type="protein sequence ID" value="WBW75339.1"/>
    <property type="molecule type" value="Genomic_DNA"/>
</dbReference>
<dbReference type="SFLD" id="SFLDG01129">
    <property type="entry name" value="C1.5:_HAD__Beta-PGM__Phosphata"/>
    <property type="match status" value="1"/>
</dbReference>
<dbReference type="SFLD" id="SFLDS00003">
    <property type="entry name" value="Haloacid_Dehalogenase"/>
    <property type="match status" value="1"/>
</dbReference>
<dbReference type="InterPro" id="IPR036412">
    <property type="entry name" value="HAD-like_sf"/>
</dbReference>
<gene>
    <name evidence="1" type="ORF">SOMG_04368</name>
</gene>
<name>A0AAE9WGZ9_9SCHI</name>
<evidence type="ECO:0000313" key="1">
    <source>
        <dbReference type="EMBL" id="WBW75339.1"/>
    </source>
</evidence>
<proteinExistence type="predicted"/>
<dbReference type="PANTHER" id="PTHR18901:SF38">
    <property type="entry name" value="PSEUDOURIDINE-5'-PHOSPHATASE"/>
    <property type="match status" value="1"/>
</dbReference>
<organism evidence="1 2">
    <name type="scientific">Schizosaccharomyces osmophilus</name>
    <dbReference type="NCBI Taxonomy" id="2545709"/>
    <lineage>
        <taxon>Eukaryota</taxon>
        <taxon>Fungi</taxon>
        <taxon>Dikarya</taxon>
        <taxon>Ascomycota</taxon>
        <taxon>Taphrinomycotina</taxon>
        <taxon>Schizosaccharomycetes</taxon>
        <taxon>Schizosaccharomycetales</taxon>
        <taxon>Schizosaccharomycetaceae</taxon>
        <taxon>Schizosaccharomyces</taxon>
    </lineage>
</organism>
<dbReference type="Gene3D" id="3.40.50.1000">
    <property type="entry name" value="HAD superfamily/HAD-like"/>
    <property type="match status" value="1"/>
</dbReference>